<dbReference type="InterPro" id="IPR050452">
    <property type="entry name" value="Metacaspase"/>
</dbReference>
<feature type="region of interest" description="Disordered" evidence="2">
    <location>
        <begin position="373"/>
        <end position="398"/>
    </location>
</feature>
<dbReference type="GO" id="GO:0004197">
    <property type="term" value="F:cysteine-type endopeptidase activity"/>
    <property type="evidence" value="ECO:0007669"/>
    <property type="project" value="InterPro"/>
</dbReference>
<dbReference type="InterPro" id="IPR011600">
    <property type="entry name" value="Pept_C14_caspase"/>
</dbReference>
<evidence type="ECO:0000313" key="5">
    <source>
        <dbReference type="Proteomes" id="UP001388673"/>
    </source>
</evidence>
<evidence type="ECO:0000256" key="1">
    <source>
        <dbReference type="ARBA" id="ARBA00009005"/>
    </source>
</evidence>
<sequence length="461" mass="51294">MSDYDDQDNDRYQDSRDVYYSEREERQSSDLSDSPFRRPERSLDVDDYHEQDGPHFYDSDGATDSADCQVTRSSRLEEGYGRDDGRSFAPSNEISRDVYQGDNNFYASPADPPPGMEVSDGEQYYPPQGLPLNQYPESYPVHTELPTQQYQQTGARYVPQVQYQAPRSPYGRQSIRQNDGNPHRKHFGPQFTDPITGEAARAFFQYSRCNGRRKALLIGINYIGTANALNGCINDARNRDDALFFHYSGHGTQMEDVDGDEEDGYDEVAICPLDYQQAGLIIDDDSGHDLLVSPLPAGCRLTAIFDSCHSGSVMDLPYTYSTEGKIKEPDLLAEASQGLLGAGMDVLRGDTGGIMSNLFGAARSVWEAKEADQKTRGTKTSPADVISWSGCKDDQTSADTEEAGRATGAMSYAFIAALSKYPNQSYQQLLITIREEMIGRYTQKPQLSACHPIDIDLQFVA</sequence>
<proteinExistence type="inferred from homology"/>
<feature type="domain" description="Peptidase C14 caspase" evidence="3">
    <location>
        <begin position="240"/>
        <end position="451"/>
    </location>
</feature>
<reference evidence="4 5" key="1">
    <citation type="journal article" date="2024" name="bioRxiv">
        <title>Comparative genomics of Cryptococcus and Kwoniella reveals pathogenesis evolution and contrasting karyotype dynamics via intercentromeric recombination or chromosome fusion.</title>
        <authorList>
            <person name="Coelho M.A."/>
            <person name="David-Palma M."/>
            <person name="Shea T."/>
            <person name="Bowers K."/>
            <person name="McGinley-Smith S."/>
            <person name="Mohammad A.W."/>
            <person name="Gnirke A."/>
            <person name="Yurkov A.M."/>
            <person name="Nowrousian M."/>
            <person name="Sun S."/>
            <person name="Cuomo C.A."/>
            <person name="Heitman J."/>
        </authorList>
    </citation>
    <scope>NUCLEOTIDE SEQUENCE [LARGE SCALE GENOMIC DNA]</scope>
    <source>
        <strain evidence="4 5">CBS 13917</strain>
    </source>
</reference>
<keyword evidence="5" id="KW-1185">Reference proteome</keyword>
<dbReference type="Proteomes" id="UP001388673">
    <property type="component" value="Unassembled WGS sequence"/>
</dbReference>
<dbReference type="PANTHER" id="PTHR48104">
    <property type="entry name" value="METACASPASE-4"/>
    <property type="match status" value="1"/>
</dbReference>
<evidence type="ECO:0000313" key="4">
    <source>
        <dbReference type="EMBL" id="KAK8870051.1"/>
    </source>
</evidence>
<dbReference type="GeneID" id="92177881"/>
<dbReference type="GO" id="GO:0005737">
    <property type="term" value="C:cytoplasm"/>
    <property type="evidence" value="ECO:0007669"/>
    <property type="project" value="TreeGrafter"/>
</dbReference>
<feature type="compositionally biased region" description="Basic and acidic residues" evidence="2">
    <location>
        <begin position="35"/>
        <end position="58"/>
    </location>
</feature>
<dbReference type="GO" id="GO:0006508">
    <property type="term" value="P:proteolysis"/>
    <property type="evidence" value="ECO:0007669"/>
    <property type="project" value="InterPro"/>
</dbReference>
<name>A0AAW0Z744_9TREE</name>
<feature type="compositionally biased region" description="Basic and acidic residues" evidence="2">
    <location>
        <begin position="74"/>
        <end position="86"/>
    </location>
</feature>
<dbReference type="Pfam" id="PF00656">
    <property type="entry name" value="Peptidase_C14"/>
    <property type="match status" value="1"/>
</dbReference>
<dbReference type="EMBL" id="JBCAWK010000001">
    <property type="protein sequence ID" value="KAK8870051.1"/>
    <property type="molecule type" value="Genomic_DNA"/>
</dbReference>
<dbReference type="Gene3D" id="3.40.50.12660">
    <property type="match status" value="2"/>
</dbReference>
<comment type="similarity">
    <text evidence="1">Belongs to the peptidase C14B family.</text>
</comment>
<gene>
    <name evidence="4" type="ORF">IAR55_000621</name>
</gene>
<dbReference type="PANTHER" id="PTHR48104:SF30">
    <property type="entry name" value="METACASPASE-1"/>
    <property type="match status" value="1"/>
</dbReference>
<comment type="caution">
    <text evidence="4">The sequence shown here is derived from an EMBL/GenBank/DDBJ whole genome shotgun (WGS) entry which is preliminary data.</text>
</comment>
<protein>
    <recommendedName>
        <fullName evidence="3">Peptidase C14 caspase domain-containing protein</fullName>
    </recommendedName>
</protein>
<accession>A0AAW0Z744</accession>
<dbReference type="KEGG" id="kne:92177881"/>
<dbReference type="RefSeq" id="XP_066806297.1">
    <property type="nucleotide sequence ID" value="XM_066943755.1"/>
</dbReference>
<dbReference type="AlphaFoldDB" id="A0AAW0Z744"/>
<feature type="compositionally biased region" description="Basic and acidic residues" evidence="2">
    <location>
        <begin position="9"/>
        <end position="28"/>
    </location>
</feature>
<organism evidence="4 5">
    <name type="scientific">Kwoniella newhampshirensis</name>
    <dbReference type="NCBI Taxonomy" id="1651941"/>
    <lineage>
        <taxon>Eukaryota</taxon>
        <taxon>Fungi</taxon>
        <taxon>Dikarya</taxon>
        <taxon>Basidiomycota</taxon>
        <taxon>Agaricomycotina</taxon>
        <taxon>Tremellomycetes</taxon>
        <taxon>Tremellales</taxon>
        <taxon>Cryptococcaceae</taxon>
        <taxon>Kwoniella</taxon>
    </lineage>
</organism>
<evidence type="ECO:0000259" key="3">
    <source>
        <dbReference type="Pfam" id="PF00656"/>
    </source>
</evidence>
<evidence type="ECO:0000256" key="2">
    <source>
        <dbReference type="SAM" id="MobiDB-lite"/>
    </source>
</evidence>
<feature type="region of interest" description="Disordered" evidence="2">
    <location>
        <begin position="73"/>
        <end position="92"/>
    </location>
</feature>
<feature type="region of interest" description="Disordered" evidence="2">
    <location>
        <begin position="1"/>
        <end position="68"/>
    </location>
</feature>